<dbReference type="InterPro" id="IPR005990">
    <property type="entry name" value="IMP_DH"/>
</dbReference>
<keyword evidence="3" id="KW-0560">Oxidoreductase</keyword>
<comment type="similarity">
    <text evidence="1">Belongs to the IMPDH/GMPR family.</text>
</comment>
<dbReference type="FunFam" id="3.20.20.70:FF:000424">
    <property type="entry name" value="Inosine-5'-monophosphate dehydrogenase 2"/>
    <property type="match status" value="1"/>
</dbReference>
<dbReference type="SUPFAM" id="SSF54631">
    <property type="entry name" value="CBS-domain pair"/>
    <property type="match status" value="1"/>
</dbReference>
<dbReference type="PANTHER" id="PTHR11911">
    <property type="entry name" value="INOSINE-5-MONOPHOSPHATE DEHYDROGENASE RELATED"/>
    <property type="match status" value="1"/>
</dbReference>
<dbReference type="PROSITE" id="PS51371">
    <property type="entry name" value="CBS"/>
    <property type="match status" value="1"/>
</dbReference>
<accession>A0A381TID9</accession>
<dbReference type="SMART" id="SM00116">
    <property type="entry name" value="CBS"/>
    <property type="match status" value="2"/>
</dbReference>
<dbReference type="PANTHER" id="PTHR11911:SF111">
    <property type="entry name" value="INOSINE-5'-MONOPHOSPHATE DEHYDROGENASE"/>
    <property type="match status" value="1"/>
</dbReference>
<protein>
    <recommendedName>
        <fullName evidence="5">CBS domain-containing protein</fullName>
    </recommendedName>
</protein>
<dbReference type="CDD" id="cd00381">
    <property type="entry name" value="IMPDH"/>
    <property type="match status" value="1"/>
</dbReference>
<evidence type="ECO:0000256" key="4">
    <source>
        <dbReference type="ARBA" id="ARBA00023122"/>
    </source>
</evidence>
<keyword evidence="4" id="KW-0129">CBS domain</keyword>
<dbReference type="AlphaFoldDB" id="A0A381TID9"/>
<name>A0A381TID9_9ZZZZ</name>
<dbReference type="PIRSF" id="PIRSF000130">
    <property type="entry name" value="IMPDH"/>
    <property type="match status" value="1"/>
</dbReference>
<dbReference type="GO" id="GO:0003938">
    <property type="term" value="F:IMP dehydrogenase activity"/>
    <property type="evidence" value="ECO:0007669"/>
    <property type="project" value="InterPro"/>
</dbReference>
<evidence type="ECO:0000259" key="5">
    <source>
        <dbReference type="PROSITE" id="PS51371"/>
    </source>
</evidence>
<dbReference type="GO" id="GO:0006183">
    <property type="term" value="P:GTP biosynthetic process"/>
    <property type="evidence" value="ECO:0007669"/>
    <property type="project" value="TreeGrafter"/>
</dbReference>
<dbReference type="SUPFAM" id="SSF51412">
    <property type="entry name" value="Inosine monophosphate dehydrogenase (IMPDH)"/>
    <property type="match status" value="1"/>
</dbReference>
<dbReference type="Pfam" id="PF00478">
    <property type="entry name" value="IMPDH"/>
    <property type="match status" value="1"/>
</dbReference>
<sequence>MNHSQLDPAWIGKTFDDFLFRPQKGIAPTRSHIPLTSPLTPSLSLELPIVSSNMDSVTGRKMAETMALEGGLGVIHRGQSIEKQTVTVERVKRSHSAIIENPLRLPLHATIGEARAFARQHNINGILIETTPGSNILAGVLTRRDIPWQRESDQRPVEEFMTPFDELKTAPYLVSADDADRIMFEGRIERLPLVDTGRQIQGLITRKDLRFLRERPYASKDSKGRLLVAAAIGCTGDYIERADQLAGAGVDCFFVDIAHGHSVVLEKAIESLKTRFPEIPLISGNVATGEGARFMQALGADGVKVGVGPGRGCRTRLETAAGIPQLQAIREVWCAVGGEMSIMADGGVRYDKDIFLALACGADTVMLGSALSGTDEAPGRVIEDPATHTKKKIYRGMTSPEAVLESLYETPDNDALDSALNTPAEGQEMQVPYKGSVTDILHRIRGHLRSAVSYAGSDTLAGARAQILPDPLAYLVPLTPAAQRESYER</sequence>
<keyword evidence="2" id="KW-0479">Metal-binding</keyword>
<proteinExistence type="inferred from homology"/>
<evidence type="ECO:0000256" key="3">
    <source>
        <dbReference type="ARBA" id="ARBA00023002"/>
    </source>
</evidence>
<dbReference type="CDD" id="cd04601">
    <property type="entry name" value="CBS_pair_IMPDH"/>
    <property type="match status" value="1"/>
</dbReference>
<dbReference type="InterPro" id="IPR001093">
    <property type="entry name" value="IMP_DH_GMPRt"/>
</dbReference>
<evidence type="ECO:0000313" key="6">
    <source>
        <dbReference type="EMBL" id="SVA15589.1"/>
    </source>
</evidence>
<evidence type="ECO:0000256" key="2">
    <source>
        <dbReference type="ARBA" id="ARBA00022723"/>
    </source>
</evidence>
<dbReference type="Gene3D" id="3.20.20.70">
    <property type="entry name" value="Aldolase class I"/>
    <property type="match status" value="1"/>
</dbReference>
<dbReference type="InterPro" id="IPR000644">
    <property type="entry name" value="CBS_dom"/>
</dbReference>
<dbReference type="GO" id="GO:0046872">
    <property type="term" value="F:metal ion binding"/>
    <property type="evidence" value="ECO:0007669"/>
    <property type="project" value="UniProtKB-KW"/>
</dbReference>
<dbReference type="Pfam" id="PF00571">
    <property type="entry name" value="CBS"/>
    <property type="match status" value="1"/>
</dbReference>
<dbReference type="InterPro" id="IPR046342">
    <property type="entry name" value="CBS_dom_sf"/>
</dbReference>
<dbReference type="SMART" id="SM01240">
    <property type="entry name" value="IMPDH"/>
    <property type="match status" value="1"/>
</dbReference>
<evidence type="ECO:0000256" key="1">
    <source>
        <dbReference type="ARBA" id="ARBA00005502"/>
    </source>
</evidence>
<dbReference type="InterPro" id="IPR013785">
    <property type="entry name" value="Aldolase_TIM"/>
</dbReference>
<dbReference type="EMBL" id="UINC01004607">
    <property type="protein sequence ID" value="SVA15589.1"/>
    <property type="molecule type" value="Genomic_DNA"/>
</dbReference>
<gene>
    <name evidence="6" type="ORF">METZ01_LOCUS68443</name>
</gene>
<organism evidence="6">
    <name type="scientific">marine metagenome</name>
    <dbReference type="NCBI Taxonomy" id="408172"/>
    <lineage>
        <taxon>unclassified sequences</taxon>
        <taxon>metagenomes</taxon>
        <taxon>ecological metagenomes</taxon>
    </lineage>
</organism>
<reference evidence="6" key="1">
    <citation type="submission" date="2018-05" db="EMBL/GenBank/DDBJ databases">
        <authorList>
            <person name="Lanie J.A."/>
            <person name="Ng W.-L."/>
            <person name="Kazmierczak K.M."/>
            <person name="Andrzejewski T.M."/>
            <person name="Davidsen T.M."/>
            <person name="Wayne K.J."/>
            <person name="Tettelin H."/>
            <person name="Glass J.I."/>
            <person name="Rusch D."/>
            <person name="Podicherti R."/>
            <person name="Tsui H.-C.T."/>
            <person name="Winkler M.E."/>
        </authorList>
    </citation>
    <scope>NUCLEOTIDE SEQUENCE</scope>
</reference>
<feature type="domain" description="CBS" evidence="5">
    <location>
        <begin position="161"/>
        <end position="219"/>
    </location>
</feature>